<name>A0ABV7Q1Y2_9ACTN</name>
<dbReference type="InterPro" id="IPR042100">
    <property type="entry name" value="Bug_dom1"/>
</dbReference>
<proteinExistence type="inferred from homology"/>
<comment type="caution">
    <text evidence="3">The sequence shown here is derived from an EMBL/GenBank/DDBJ whole genome shotgun (WGS) entry which is preliminary data.</text>
</comment>
<dbReference type="RefSeq" id="WP_387976825.1">
    <property type="nucleotide sequence ID" value="NZ_JBHRWO010000012.1"/>
</dbReference>
<evidence type="ECO:0000313" key="4">
    <source>
        <dbReference type="Proteomes" id="UP001595712"/>
    </source>
</evidence>
<gene>
    <name evidence="3" type="ORF">ACFO8M_14980</name>
</gene>
<dbReference type="CDD" id="cd07012">
    <property type="entry name" value="PBP2_Bug_TTT"/>
    <property type="match status" value="1"/>
</dbReference>
<sequence length="319" mass="33540">MKSSKILAASLVGVTALSLAACSGTSAGGGTFRAANTTMIVPFAAGGGSDVSGRTVAQGLEAATGVNITAENREGGNGAVGYSYFLGRQGDGNTLLAAETSLLTLPIAQDVEFDHTSFTPIMKLGDDYTLMVVRDDSPYTTCDQVVEAAKSERVVAAVSGSVSLDEVVFSMVEQDQGVEFDRVPYESGGEVVAGLLGEQVDIASLNPSEVVGQLESGDMRALCAFSEERYEYEELADIPTATEQGIDVAFAQFRGFIAPGGIPDDATTFWIDAAEEFAGSAEYQAYIEDNYMQPNIAYGDEFADYLGTASTELEAVFEQ</sequence>
<feature type="signal peptide" evidence="2">
    <location>
        <begin position="1"/>
        <end position="20"/>
    </location>
</feature>
<reference evidence="4" key="1">
    <citation type="journal article" date="2019" name="Int. J. Syst. Evol. Microbiol.">
        <title>The Global Catalogue of Microorganisms (GCM) 10K type strain sequencing project: providing services to taxonomists for standard genome sequencing and annotation.</title>
        <authorList>
            <consortium name="The Broad Institute Genomics Platform"/>
            <consortium name="The Broad Institute Genome Sequencing Center for Infectious Disease"/>
            <person name="Wu L."/>
            <person name="Ma J."/>
        </authorList>
    </citation>
    <scope>NUCLEOTIDE SEQUENCE [LARGE SCALE GENOMIC DNA]</scope>
    <source>
        <strain evidence="4">CGMCC 4.7396</strain>
    </source>
</reference>
<protein>
    <submittedName>
        <fullName evidence="3">Tripartite tricarboxylate transporter substrate binding protein</fullName>
    </submittedName>
</protein>
<dbReference type="Proteomes" id="UP001595712">
    <property type="component" value="Unassembled WGS sequence"/>
</dbReference>
<dbReference type="PANTHER" id="PTHR42928">
    <property type="entry name" value="TRICARBOXYLATE-BINDING PROTEIN"/>
    <property type="match status" value="1"/>
</dbReference>
<dbReference type="Gene3D" id="3.40.190.150">
    <property type="entry name" value="Bordetella uptake gene, domain 1"/>
    <property type="match status" value="1"/>
</dbReference>
<dbReference type="PROSITE" id="PS51257">
    <property type="entry name" value="PROKAR_LIPOPROTEIN"/>
    <property type="match status" value="1"/>
</dbReference>
<dbReference type="SUPFAM" id="SSF53850">
    <property type="entry name" value="Periplasmic binding protein-like II"/>
    <property type="match status" value="1"/>
</dbReference>
<keyword evidence="2" id="KW-0732">Signal</keyword>
<dbReference type="PANTHER" id="PTHR42928:SF1">
    <property type="entry name" value="BLR4371 PROTEIN"/>
    <property type="match status" value="1"/>
</dbReference>
<evidence type="ECO:0000313" key="3">
    <source>
        <dbReference type="EMBL" id="MFC3493783.1"/>
    </source>
</evidence>
<feature type="chain" id="PRO_5046437969" evidence="2">
    <location>
        <begin position="21"/>
        <end position="319"/>
    </location>
</feature>
<keyword evidence="4" id="KW-1185">Reference proteome</keyword>
<organism evidence="3 4">
    <name type="scientific">Glycomyces rhizosphaerae</name>
    <dbReference type="NCBI Taxonomy" id="2054422"/>
    <lineage>
        <taxon>Bacteria</taxon>
        <taxon>Bacillati</taxon>
        <taxon>Actinomycetota</taxon>
        <taxon>Actinomycetes</taxon>
        <taxon>Glycomycetales</taxon>
        <taxon>Glycomycetaceae</taxon>
        <taxon>Glycomyces</taxon>
    </lineage>
</organism>
<dbReference type="EMBL" id="JBHRWO010000012">
    <property type="protein sequence ID" value="MFC3493783.1"/>
    <property type="molecule type" value="Genomic_DNA"/>
</dbReference>
<dbReference type="Gene3D" id="3.40.190.10">
    <property type="entry name" value="Periplasmic binding protein-like II"/>
    <property type="match status" value="1"/>
</dbReference>
<dbReference type="Pfam" id="PF03401">
    <property type="entry name" value="TctC"/>
    <property type="match status" value="1"/>
</dbReference>
<evidence type="ECO:0000256" key="2">
    <source>
        <dbReference type="SAM" id="SignalP"/>
    </source>
</evidence>
<dbReference type="PIRSF" id="PIRSF017082">
    <property type="entry name" value="YflP"/>
    <property type="match status" value="1"/>
</dbReference>
<dbReference type="InterPro" id="IPR005064">
    <property type="entry name" value="BUG"/>
</dbReference>
<evidence type="ECO:0000256" key="1">
    <source>
        <dbReference type="ARBA" id="ARBA00006987"/>
    </source>
</evidence>
<comment type="similarity">
    <text evidence="1">Belongs to the UPF0065 (bug) family.</text>
</comment>
<accession>A0ABV7Q1Y2</accession>